<dbReference type="InterPro" id="IPR011032">
    <property type="entry name" value="GroES-like_sf"/>
</dbReference>
<dbReference type="Gene3D" id="3.40.50.720">
    <property type="entry name" value="NAD(P)-binding Rossmann-like Domain"/>
    <property type="match status" value="1"/>
</dbReference>
<evidence type="ECO:0000313" key="3">
    <source>
        <dbReference type="Proteomes" id="UP001317532"/>
    </source>
</evidence>
<proteinExistence type="predicted"/>
<dbReference type="RefSeq" id="WP_317996229.1">
    <property type="nucleotide sequence ID" value="NZ_AP025523.1"/>
</dbReference>
<dbReference type="InterPro" id="IPR052711">
    <property type="entry name" value="Zinc_ADH-like"/>
</dbReference>
<accession>A0AAN1XVQ4</accession>
<dbReference type="Pfam" id="PF00107">
    <property type="entry name" value="ADH_zinc_N"/>
    <property type="match status" value="1"/>
</dbReference>
<evidence type="ECO:0000313" key="2">
    <source>
        <dbReference type="EMBL" id="BDE05167.1"/>
    </source>
</evidence>
<dbReference type="EMBL" id="AP025523">
    <property type="protein sequence ID" value="BDE05167.1"/>
    <property type="molecule type" value="Genomic_DNA"/>
</dbReference>
<dbReference type="SUPFAM" id="SSF50129">
    <property type="entry name" value="GroES-like"/>
    <property type="match status" value="1"/>
</dbReference>
<dbReference type="SMART" id="SM00829">
    <property type="entry name" value="PKS_ER"/>
    <property type="match status" value="1"/>
</dbReference>
<feature type="domain" description="Enoyl reductase (ER)" evidence="1">
    <location>
        <begin position="14"/>
        <end position="333"/>
    </location>
</feature>
<dbReference type="InterPro" id="IPR020843">
    <property type="entry name" value="ER"/>
</dbReference>
<keyword evidence="3" id="KW-1185">Reference proteome</keyword>
<dbReference type="GO" id="GO:0016491">
    <property type="term" value="F:oxidoreductase activity"/>
    <property type="evidence" value="ECO:0007669"/>
    <property type="project" value="InterPro"/>
</dbReference>
<dbReference type="AlphaFoldDB" id="A0AAN1XVQ4"/>
<dbReference type="Gene3D" id="3.90.180.10">
    <property type="entry name" value="Medium-chain alcohol dehydrogenases, catalytic domain"/>
    <property type="match status" value="1"/>
</dbReference>
<gene>
    <name evidence="2" type="ORF">WPS_04430</name>
</gene>
<dbReference type="PANTHER" id="PTHR45033">
    <property type="match status" value="1"/>
</dbReference>
<evidence type="ECO:0000259" key="1">
    <source>
        <dbReference type="SMART" id="SM00829"/>
    </source>
</evidence>
<sequence>MRAVRIHAIDRERGPEQFRVDTVDEPAPAPGEILVKIARAAFNRRDVFISQGLYPGIQLPCVPGSDGVGTVAAHGEGAQGPAVGTRVVIDPTLGWGESERIWRRDSQVLGMPHQGTMAEYLAVPAGNVVPAPASLSDDEAAAMPLGGVTAYRALVTRGGCTKDDVVLLPGIGSGVQTFALLFAKRIGAKVIVTSSSDEKLARAKALGADVGINYKTSEKWEKEVSAIDGGPSLIVDCVGGDTFAKALNAARYGARAVTYGGTTGDAKIRPFSVFWKQLDVLGSSMGSPNDFRAMLAMWDGSIRPIVDSVFPMDDIVAAAKKVDSGEQFGKVVVAVG</sequence>
<dbReference type="InterPro" id="IPR013149">
    <property type="entry name" value="ADH-like_C"/>
</dbReference>
<dbReference type="InterPro" id="IPR013154">
    <property type="entry name" value="ADH-like_N"/>
</dbReference>
<protein>
    <submittedName>
        <fullName evidence="2">Alcohol dehydrogenase</fullName>
    </submittedName>
</protein>
<reference evidence="2 3" key="1">
    <citation type="journal article" date="2022" name="ISME Commun">
        <title>Vulcanimicrobium alpinus gen. nov. sp. nov., the first cultivated representative of the candidate phylum 'Eremiobacterota', is a metabolically versatile aerobic anoxygenic phototroph.</title>
        <authorList>
            <person name="Yabe S."/>
            <person name="Muto K."/>
            <person name="Abe K."/>
            <person name="Yokota A."/>
            <person name="Staudigel H."/>
            <person name="Tebo B.M."/>
        </authorList>
    </citation>
    <scope>NUCLEOTIDE SEQUENCE [LARGE SCALE GENOMIC DNA]</scope>
    <source>
        <strain evidence="2 3">WC8-2</strain>
    </source>
</reference>
<dbReference type="KEGG" id="vab:WPS_04430"/>
<organism evidence="2 3">
    <name type="scientific">Vulcanimicrobium alpinum</name>
    <dbReference type="NCBI Taxonomy" id="3016050"/>
    <lineage>
        <taxon>Bacteria</taxon>
        <taxon>Bacillati</taxon>
        <taxon>Vulcanimicrobiota</taxon>
        <taxon>Vulcanimicrobiia</taxon>
        <taxon>Vulcanimicrobiales</taxon>
        <taxon>Vulcanimicrobiaceae</taxon>
        <taxon>Vulcanimicrobium</taxon>
    </lineage>
</organism>
<dbReference type="PANTHER" id="PTHR45033:SF3">
    <property type="entry name" value="DEHYDROGENASE, PUTATIVE (AFU_ORTHOLOGUE AFUA_2G13270)-RELATED"/>
    <property type="match status" value="1"/>
</dbReference>
<dbReference type="Pfam" id="PF08240">
    <property type="entry name" value="ADH_N"/>
    <property type="match status" value="1"/>
</dbReference>
<name>A0AAN1XVQ4_UNVUL</name>
<dbReference type="SUPFAM" id="SSF51735">
    <property type="entry name" value="NAD(P)-binding Rossmann-fold domains"/>
    <property type="match status" value="1"/>
</dbReference>
<dbReference type="InterPro" id="IPR036291">
    <property type="entry name" value="NAD(P)-bd_dom_sf"/>
</dbReference>
<dbReference type="Proteomes" id="UP001317532">
    <property type="component" value="Chromosome"/>
</dbReference>